<feature type="transmembrane region" description="Helical" evidence="1">
    <location>
        <begin position="175"/>
        <end position="193"/>
    </location>
</feature>
<sequence length="194" mass="20776">MTGTRHRGGASRESSQTDQNLHSQLLWAIGVGALQRSRALPQAEGSKGLNHVSAQLCHQNLIWSFSVRRIFMNLWLAAASLVSAVTCGLHVFMGGKEAAGPLLKSSELDPIAKFTNYYCWHLVTIVIAGLAVAFAYSCLAASGNDVALLATALAALFAAWSVGMIAIFRLPPLQFAQWALFLPISLLGLIGSLR</sequence>
<organism evidence="2 3">
    <name type="scientific">Diaphorobacter aerolatus</name>
    <dbReference type="NCBI Taxonomy" id="1288495"/>
    <lineage>
        <taxon>Bacteria</taxon>
        <taxon>Pseudomonadati</taxon>
        <taxon>Pseudomonadota</taxon>
        <taxon>Betaproteobacteria</taxon>
        <taxon>Burkholderiales</taxon>
        <taxon>Comamonadaceae</taxon>
        <taxon>Diaphorobacter</taxon>
    </lineage>
</organism>
<accession>A0A7H0GGI6</accession>
<evidence type="ECO:0000313" key="3">
    <source>
        <dbReference type="Proteomes" id="UP000516028"/>
    </source>
</evidence>
<proteinExistence type="predicted"/>
<feature type="transmembrane region" description="Helical" evidence="1">
    <location>
        <begin position="115"/>
        <end position="139"/>
    </location>
</feature>
<keyword evidence="3" id="KW-1185">Reference proteome</keyword>
<keyword evidence="1" id="KW-0472">Membrane</keyword>
<feature type="transmembrane region" description="Helical" evidence="1">
    <location>
        <begin position="146"/>
        <end position="169"/>
    </location>
</feature>
<gene>
    <name evidence="2" type="ORF">H9K75_13890</name>
</gene>
<evidence type="ECO:0000256" key="1">
    <source>
        <dbReference type="SAM" id="Phobius"/>
    </source>
</evidence>
<dbReference type="EMBL" id="CP060783">
    <property type="protein sequence ID" value="QNP47402.1"/>
    <property type="molecule type" value="Genomic_DNA"/>
</dbReference>
<evidence type="ECO:0000313" key="2">
    <source>
        <dbReference type="EMBL" id="QNP47402.1"/>
    </source>
</evidence>
<protein>
    <submittedName>
        <fullName evidence="2">Uncharacterized protein</fullName>
    </submittedName>
</protein>
<keyword evidence="1" id="KW-0812">Transmembrane</keyword>
<keyword evidence="1" id="KW-1133">Transmembrane helix</keyword>
<reference evidence="2 3" key="1">
    <citation type="submission" date="2020-08" db="EMBL/GenBank/DDBJ databases">
        <title>Genome sequence of Diaphorobacter aerolatus KACC 16536T.</title>
        <authorList>
            <person name="Hyun D.-W."/>
            <person name="Bae J.-W."/>
        </authorList>
    </citation>
    <scope>NUCLEOTIDE SEQUENCE [LARGE SCALE GENOMIC DNA]</scope>
    <source>
        <strain evidence="2 3">KACC 16536</strain>
    </source>
</reference>
<dbReference type="RefSeq" id="WP_187723114.1">
    <property type="nucleotide sequence ID" value="NZ_CP060783.1"/>
</dbReference>
<dbReference type="AlphaFoldDB" id="A0A7H0GGI6"/>
<dbReference type="Proteomes" id="UP000516028">
    <property type="component" value="Chromosome"/>
</dbReference>
<dbReference type="KEGG" id="daer:H9K75_13890"/>
<name>A0A7H0GGI6_9BURK</name>
<feature type="transmembrane region" description="Helical" evidence="1">
    <location>
        <begin position="74"/>
        <end position="95"/>
    </location>
</feature>